<gene>
    <name evidence="1" type="ORF">Poly41_32440</name>
</gene>
<keyword evidence="2" id="KW-1185">Reference proteome</keyword>
<protein>
    <submittedName>
        <fullName evidence="1">Uncharacterized protein</fullName>
    </submittedName>
</protein>
<sequence>MPKAKRSTKAVIAVASMAALTFAAWHAFRTLTAYVVLLSFSELADEGPLFDLEHRSVETIGEFTDSDAQSHYNFVTGGTGISFPDGTVADQYDDSWEQVSCCFQLQFDSELPSFLPSRFVESSLAKGETIMFPGLTEANRNVPPSAKRYEAPSLVNSHRVTLYVHAESKRIWVNHRYPSPMD</sequence>
<dbReference type="AlphaFoldDB" id="A0A5C6DMN5"/>
<reference evidence="1 2" key="1">
    <citation type="submission" date="2019-02" db="EMBL/GenBank/DDBJ databases">
        <title>Deep-cultivation of Planctomycetes and their phenomic and genomic characterization uncovers novel biology.</title>
        <authorList>
            <person name="Wiegand S."/>
            <person name="Jogler M."/>
            <person name="Boedeker C."/>
            <person name="Pinto D."/>
            <person name="Vollmers J."/>
            <person name="Rivas-Marin E."/>
            <person name="Kohn T."/>
            <person name="Peeters S.H."/>
            <person name="Heuer A."/>
            <person name="Rast P."/>
            <person name="Oberbeckmann S."/>
            <person name="Bunk B."/>
            <person name="Jeske O."/>
            <person name="Meyerdierks A."/>
            <person name="Storesund J.E."/>
            <person name="Kallscheuer N."/>
            <person name="Luecker S."/>
            <person name="Lage O.M."/>
            <person name="Pohl T."/>
            <person name="Merkel B.J."/>
            <person name="Hornburger P."/>
            <person name="Mueller R.-W."/>
            <person name="Bruemmer F."/>
            <person name="Labrenz M."/>
            <person name="Spormann A.M."/>
            <person name="Op Den Camp H."/>
            <person name="Overmann J."/>
            <person name="Amann R."/>
            <person name="Jetten M.S.M."/>
            <person name="Mascher T."/>
            <person name="Medema M.H."/>
            <person name="Devos D.P."/>
            <person name="Kaster A.-K."/>
            <person name="Ovreas L."/>
            <person name="Rohde M."/>
            <person name="Galperin M.Y."/>
            <person name="Jogler C."/>
        </authorList>
    </citation>
    <scope>NUCLEOTIDE SEQUENCE [LARGE SCALE GENOMIC DNA]</scope>
    <source>
        <strain evidence="1 2">Poly41</strain>
    </source>
</reference>
<dbReference type="Proteomes" id="UP000319143">
    <property type="component" value="Unassembled WGS sequence"/>
</dbReference>
<evidence type="ECO:0000313" key="1">
    <source>
        <dbReference type="EMBL" id="TWU37117.1"/>
    </source>
</evidence>
<proteinExistence type="predicted"/>
<accession>A0A5C6DMN5</accession>
<evidence type="ECO:0000313" key="2">
    <source>
        <dbReference type="Proteomes" id="UP000319143"/>
    </source>
</evidence>
<organism evidence="1 2">
    <name type="scientific">Novipirellula artificiosorum</name>
    <dbReference type="NCBI Taxonomy" id="2528016"/>
    <lineage>
        <taxon>Bacteria</taxon>
        <taxon>Pseudomonadati</taxon>
        <taxon>Planctomycetota</taxon>
        <taxon>Planctomycetia</taxon>
        <taxon>Pirellulales</taxon>
        <taxon>Pirellulaceae</taxon>
        <taxon>Novipirellula</taxon>
    </lineage>
</organism>
<dbReference type="EMBL" id="SJPV01000005">
    <property type="protein sequence ID" value="TWU37117.1"/>
    <property type="molecule type" value="Genomic_DNA"/>
</dbReference>
<name>A0A5C6DMN5_9BACT</name>
<comment type="caution">
    <text evidence="1">The sequence shown here is derived from an EMBL/GenBank/DDBJ whole genome shotgun (WGS) entry which is preliminary data.</text>
</comment>